<organism evidence="3">
    <name type="scientific">Rosellinia necatrix</name>
    <name type="common">White root-rot fungus</name>
    <dbReference type="NCBI Taxonomy" id="77044"/>
    <lineage>
        <taxon>Eukaryota</taxon>
        <taxon>Fungi</taxon>
        <taxon>Dikarya</taxon>
        <taxon>Ascomycota</taxon>
        <taxon>Pezizomycotina</taxon>
        <taxon>Sordariomycetes</taxon>
        <taxon>Xylariomycetidae</taxon>
        <taxon>Xylariales</taxon>
        <taxon>Xylariaceae</taxon>
        <taxon>Rosellinia</taxon>
    </lineage>
</organism>
<dbReference type="EMBL" id="DF977537">
    <property type="protein sequence ID" value="GAP92626.2"/>
    <property type="molecule type" value="Genomic_DNA"/>
</dbReference>
<dbReference type="Proteomes" id="UP000054516">
    <property type="component" value="Unassembled WGS sequence"/>
</dbReference>
<reference evidence="3" key="1">
    <citation type="submission" date="2016-03" db="EMBL/GenBank/DDBJ databases">
        <title>Draft genome sequence of Rosellinia necatrix.</title>
        <authorList>
            <person name="Kanematsu S."/>
        </authorList>
    </citation>
    <scope>NUCLEOTIDE SEQUENCE [LARGE SCALE GENOMIC DNA]</scope>
    <source>
        <strain evidence="3">W97</strain>
    </source>
</reference>
<evidence type="ECO:0000256" key="1">
    <source>
        <dbReference type="SAM" id="MobiDB-lite"/>
    </source>
</evidence>
<feature type="region of interest" description="Disordered" evidence="1">
    <location>
        <begin position="34"/>
        <end position="73"/>
    </location>
</feature>
<feature type="chain" id="PRO_5012754768" evidence="2">
    <location>
        <begin position="26"/>
        <end position="108"/>
    </location>
</feature>
<proteinExistence type="predicted"/>
<feature type="compositionally biased region" description="Basic residues" evidence="1">
    <location>
        <begin position="64"/>
        <end position="73"/>
    </location>
</feature>
<keyword evidence="4" id="KW-1185">Reference proteome</keyword>
<dbReference type="OrthoDB" id="3813486at2759"/>
<evidence type="ECO:0000256" key="2">
    <source>
        <dbReference type="SAM" id="SignalP"/>
    </source>
</evidence>
<feature type="compositionally biased region" description="Low complexity" evidence="1">
    <location>
        <begin position="53"/>
        <end position="63"/>
    </location>
</feature>
<protein>
    <submittedName>
        <fullName evidence="3">Uncharacterized protein</fullName>
    </submittedName>
</protein>
<keyword evidence="2" id="KW-0732">Signal</keyword>
<feature type="signal peptide" evidence="2">
    <location>
        <begin position="1"/>
        <end position="25"/>
    </location>
</feature>
<evidence type="ECO:0000313" key="3">
    <source>
        <dbReference type="EMBL" id="GAP92626.2"/>
    </source>
</evidence>
<accession>A0A1W2TVF7</accession>
<name>A0A1W2TVF7_ROSNE</name>
<evidence type="ECO:0000313" key="4">
    <source>
        <dbReference type="Proteomes" id="UP000054516"/>
    </source>
</evidence>
<sequence length="108" mass="11120">MCRRSRDVLAVLRANLLLTCKAVGAEVGAYMSEAARPAAPTPWTSPGRATGTRWAWRAGGAPSRARRPARAPRRSLSISHLGSSAAAATVANSAPGACGGPTLAIREL</sequence>
<gene>
    <name evidence="3" type="ORF">SAMD00023353_9200420</name>
</gene>
<dbReference type="AlphaFoldDB" id="A0A1W2TVF7"/>